<dbReference type="AlphaFoldDB" id="A0A182QWI9"/>
<reference evidence="1" key="2">
    <citation type="submission" date="2020-05" db="UniProtKB">
        <authorList>
            <consortium name="EnsemblMetazoa"/>
        </authorList>
    </citation>
    <scope>IDENTIFICATION</scope>
    <source>
        <strain evidence="1">FAR1</strain>
    </source>
</reference>
<dbReference type="STRING" id="69004.A0A182QWI9"/>
<reference evidence="2" key="1">
    <citation type="submission" date="2014-01" db="EMBL/GenBank/DDBJ databases">
        <title>The Genome Sequence of Anopheles farauti FAR1 (V2).</title>
        <authorList>
            <consortium name="The Broad Institute Genomics Platform"/>
            <person name="Neafsey D.E."/>
            <person name="Besansky N."/>
            <person name="Howell P."/>
            <person name="Walton C."/>
            <person name="Young S.K."/>
            <person name="Zeng Q."/>
            <person name="Gargeya S."/>
            <person name="Fitzgerald M."/>
            <person name="Haas B."/>
            <person name="Abouelleil A."/>
            <person name="Allen A.W."/>
            <person name="Alvarado L."/>
            <person name="Arachchi H.M."/>
            <person name="Berlin A.M."/>
            <person name="Chapman S.B."/>
            <person name="Gainer-Dewar J."/>
            <person name="Goldberg J."/>
            <person name="Griggs A."/>
            <person name="Gujja S."/>
            <person name="Hansen M."/>
            <person name="Howarth C."/>
            <person name="Imamovic A."/>
            <person name="Ireland A."/>
            <person name="Larimer J."/>
            <person name="McCowan C."/>
            <person name="Murphy C."/>
            <person name="Pearson M."/>
            <person name="Poon T.W."/>
            <person name="Priest M."/>
            <person name="Roberts A."/>
            <person name="Saif S."/>
            <person name="Shea T."/>
            <person name="Sisk P."/>
            <person name="Sykes S."/>
            <person name="Wortman J."/>
            <person name="Nusbaum C."/>
            <person name="Birren B."/>
        </authorList>
    </citation>
    <scope>NUCLEOTIDE SEQUENCE [LARGE SCALE GENOMIC DNA]</scope>
    <source>
        <strain evidence="2">FAR1</strain>
    </source>
</reference>
<sequence length="853" mass="95273">MSHEPAEEKIIIIPAQGKSGFIGIERLECGLEHVVQLGVGGEVALVRELAEELLGLVEHGAGGVAVVGREVGVVVLLGLVGEKRLQEGPHRPDALHGRGQDVRQADHLLEPIQRPPLLECTEQGVLHAGEVLRVVVGEQPDLGEVAAEQLGLPAGDGFTLVLAVVRLVAPFERPDVAREDDGRVLLVLPVRLQQFGQLLVQEGTFLRRRQQPDELQHPGDHAGVPTVVALSRTISLSVTFASIEWSSSARSIRSDSMLVSISSRCNSPPYRHASCSCCFCASTIASICGRSLRSDSPSWLVSLFTSLMSAGSSPNNAVMLASRCSCARLHRSFSSWYAFSCAGTTQAGRLGCPSHDLSCHCLDAFASSSKCCPHASSLSADSGIPSPQTVVAAIAKALQTKRILFDATANDLFCLDPGLGVGRMIDGQAIDHSVRFRAIRRAYKRAVTAHPPDATVMKFDRWLAVLGTCALFCPASVTPTAHNSGPCLAGAGAILKVPTVRCAEPLVACTTHRESFIELINQCHADETERIANRESFLFRAKYWQGDHVYLFEELQKAFDRNVLALEAQQSIERNRLLERELRRKLLVYSIEAGRTEDALTLYISEPDQPTPKQLIQDIGTNGKLHEVALEHLLLFVRALPLDKVRKELYRELLPILNRHPLKYSHVAILYACDANSLFPEKDEKKRHIMDVVGRAVEPYQTMLFETQYDENVWLGRHYPVCYRFYLPLIVGYTAADTWNRMEKRRFFEFANLLPNREQRFYVLEESMKLFEENDNKANRNWELLPTLAREVDRLEFSVKQGGNNKEELARIQKLRDRFGMNTWFGPRYYHYLKHYRDEGKFGKANYHIERLG</sequence>
<protein>
    <submittedName>
        <fullName evidence="1">Uncharacterized protein</fullName>
    </submittedName>
</protein>
<organism evidence="1 2">
    <name type="scientific">Anopheles farauti</name>
    <dbReference type="NCBI Taxonomy" id="69004"/>
    <lineage>
        <taxon>Eukaryota</taxon>
        <taxon>Metazoa</taxon>
        <taxon>Ecdysozoa</taxon>
        <taxon>Arthropoda</taxon>
        <taxon>Hexapoda</taxon>
        <taxon>Insecta</taxon>
        <taxon>Pterygota</taxon>
        <taxon>Neoptera</taxon>
        <taxon>Endopterygota</taxon>
        <taxon>Diptera</taxon>
        <taxon>Nematocera</taxon>
        <taxon>Culicoidea</taxon>
        <taxon>Culicidae</taxon>
        <taxon>Anophelinae</taxon>
        <taxon>Anopheles</taxon>
    </lineage>
</organism>
<proteinExistence type="predicted"/>
<dbReference type="VEuPathDB" id="VectorBase:AFAF018279"/>
<evidence type="ECO:0000313" key="1">
    <source>
        <dbReference type="EnsemblMetazoa" id="AFAF018279-PA"/>
    </source>
</evidence>
<evidence type="ECO:0000313" key="2">
    <source>
        <dbReference type="Proteomes" id="UP000075886"/>
    </source>
</evidence>
<dbReference type="EnsemblMetazoa" id="AFAF018279-RA">
    <property type="protein sequence ID" value="AFAF018279-PA"/>
    <property type="gene ID" value="AFAF018279"/>
</dbReference>
<keyword evidence="2" id="KW-1185">Reference proteome</keyword>
<dbReference type="EMBL" id="AXCN02001323">
    <property type="status" value="NOT_ANNOTATED_CDS"/>
    <property type="molecule type" value="Genomic_DNA"/>
</dbReference>
<name>A0A182QWI9_9DIPT</name>
<dbReference type="Proteomes" id="UP000075886">
    <property type="component" value="Unassembled WGS sequence"/>
</dbReference>
<dbReference type="EMBL" id="AXCN02001324">
    <property type="status" value="NOT_ANNOTATED_CDS"/>
    <property type="molecule type" value="Genomic_DNA"/>
</dbReference>
<accession>A0A182QWI9</accession>